<organism evidence="1 2">
    <name type="scientific">Racocetra persica</name>
    <dbReference type="NCBI Taxonomy" id="160502"/>
    <lineage>
        <taxon>Eukaryota</taxon>
        <taxon>Fungi</taxon>
        <taxon>Fungi incertae sedis</taxon>
        <taxon>Mucoromycota</taxon>
        <taxon>Glomeromycotina</taxon>
        <taxon>Glomeromycetes</taxon>
        <taxon>Diversisporales</taxon>
        <taxon>Gigasporaceae</taxon>
        <taxon>Racocetra</taxon>
    </lineage>
</organism>
<evidence type="ECO:0000313" key="2">
    <source>
        <dbReference type="Proteomes" id="UP000789920"/>
    </source>
</evidence>
<comment type="caution">
    <text evidence="1">The sequence shown here is derived from an EMBL/GenBank/DDBJ whole genome shotgun (WGS) entry which is preliminary data.</text>
</comment>
<dbReference type="Proteomes" id="UP000789920">
    <property type="component" value="Unassembled WGS sequence"/>
</dbReference>
<reference evidence="1" key="1">
    <citation type="submission" date="2021-06" db="EMBL/GenBank/DDBJ databases">
        <authorList>
            <person name="Kallberg Y."/>
            <person name="Tangrot J."/>
            <person name="Rosling A."/>
        </authorList>
    </citation>
    <scope>NUCLEOTIDE SEQUENCE</scope>
    <source>
        <strain evidence="1">MA461A</strain>
    </source>
</reference>
<accession>A0ACA9NN51</accession>
<protein>
    <submittedName>
        <fullName evidence="1">34201_t:CDS:1</fullName>
    </submittedName>
</protein>
<sequence length="87" mass="9888">MMKIFNCETFTTGRLVTIPSRWGILHRMLQVAIIIYLIYSIIMSELYLKKELPVPGAVRTTLKESNNVSTPSYCTGTVPCVFWSANE</sequence>
<dbReference type="EMBL" id="CAJVQC010015348">
    <property type="protein sequence ID" value="CAG8666088.1"/>
    <property type="molecule type" value="Genomic_DNA"/>
</dbReference>
<name>A0ACA9NN51_9GLOM</name>
<gene>
    <name evidence="1" type="ORF">RPERSI_LOCUS8476</name>
</gene>
<keyword evidence="2" id="KW-1185">Reference proteome</keyword>
<feature type="non-terminal residue" evidence="1">
    <location>
        <position position="87"/>
    </location>
</feature>
<proteinExistence type="predicted"/>
<evidence type="ECO:0000313" key="1">
    <source>
        <dbReference type="EMBL" id="CAG8666088.1"/>
    </source>
</evidence>